<evidence type="ECO:0000313" key="2">
    <source>
        <dbReference type="Proteomes" id="UP001597294"/>
    </source>
</evidence>
<accession>A0ABW5BN30</accession>
<name>A0ABW5BN30_9PROT</name>
<proteinExistence type="predicted"/>
<dbReference type="EMBL" id="JBHUII010000007">
    <property type="protein sequence ID" value="MFD2206850.1"/>
    <property type="molecule type" value="Genomic_DNA"/>
</dbReference>
<dbReference type="SUPFAM" id="SSF52266">
    <property type="entry name" value="SGNH hydrolase"/>
    <property type="match status" value="1"/>
</dbReference>
<reference evidence="2" key="1">
    <citation type="journal article" date="2019" name="Int. J. Syst. Evol. Microbiol.">
        <title>The Global Catalogue of Microorganisms (GCM) 10K type strain sequencing project: providing services to taxonomists for standard genome sequencing and annotation.</title>
        <authorList>
            <consortium name="The Broad Institute Genomics Platform"/>
            <consortium name="The Broad Institute Genome Sequencing Center for Infectious Disease"/>
            <person name="Wu L."/>
            <person name="Ma J."/>
        </authorList>
    </citation>
    <scope>NUCLEOTIDE SEQUENCE [LARGE SCALE GENOMIC DNA]</scope>
    <source>
        <strain evidence="2">CGMCC 4.7192</strain>
    </source>
</reference>
<dbReference type="RefSeq" id="WP_380252891.1">
    <property type="nucleotide sequence ID" value="NZ_JBHUII010000007.1"/>
</dbReference>
<comment type="caution">
    <text evidence="1">The sequence shown here is derived from an EMBL/GenBank/DDBJ whole genome shotgun (WGS) entry which is preliminary data.</text>
</comment>
<sequence>MSIGAESMMYPFKLASKQVWAKGAKIINCSLPGFTSTDACRFFFEQKNTFGTIGAVVIYLGNCDTMASELPKLKHSLFRSLVLRIKKCMGSGIKKIKLKNRFLYFEWNSDFDQDIESPVSLDIFEENIARILNYCHKKRIRTVLVRPEAHIMFPSGSGKGNYVFYNYLGLNPVLSKLMVADDPRLIDAARMYEDCDFNKAAEIYENMLLKPHPEKKSLEYQSLLVNNYATCQANLGNLGEADFLLSLLLKERDVRQEIIRFNLSMVYKMQGDESEFSLLLNKAYESDSSMYRVREPYKIVIDRLAERYKDTKIFDLRNVVNDDDFIDHCHPLPDAQIKISDGIYKLLDIPELRGKESMEIDNRLYNPEYSLGNDSEFYQYFKTYSKMTKRDIQSELSELRNKLSTSSEKEAWPAELIDELSSDLSKALTYYQRHPMYPYLIDAIEAEPHQSIDIGRFPEFFLCRKMVPFLKYMEAQPEICNLFSEKLNILRRSNQLLSILPPGIEKTNGTDLSELSVTKIVAWRERILIAVREGLFVHLSKGNQIEFRLKTTIFWYFRESLRFGSHSRISMRYDRVTLEFIAEALAVVLVLGHLAAVTKGEVEEVKELIKLLENTVITHEKFCDEYKPEDCSKDLFVRYDTALSELTNKF</sequence>
<protein>
    <recommendedName>
        <fullName evidence="3">Tetratricopeptide repeat protein</fullName>
    </recommendedName>
</protein>
<organism evidence="1 2">
    <name type="scientific">Kiloniella antarctica</name>
    <dbReference type="NCBI Taxonomy" id="1550907"/>
    <lineage>
        <taxon>Bacteria</taxon>
        <taxon>Pseudomonadati</taxon>
        <taxon>Pseudomonadota</taxon>
        <taxon>Alphaproteobacteria</taxon>
        <taxon>Rhodospirillales</taxon>
        <taxon>Kiloniellaceae</taxon>
        <taxon>Kiloniella</taxon>
    </lineage>
</organism>
<evidence type="ECO:0000313" key="1">
    <source>
        <dbReference type="EMBL" id="MFD2206850.1"/>
    </source>
</evidence>
<evidence type="ECO:0008006" key="3">
    <source>
        <dbReference type="Google" id="ProtNLM"/>
    </source>
</evidence>
<gene>
    <name evidence="1" type="ORF">ACFSKO_14560</name>
</gene>
<dbReference type="Proteomes" id="UP001597294">
    <property type="component" value="Unassembled WGS sequence"/>
</dbReference>
<keyword evidence="2" id="KW-1185">Reference proteome</keyword>